<dbReference type="EMBL" id="GBBM01006333">
    <property type="protein sequence ID" value="JAC29085.1"/>
    <property type="molecule type" value="mRNA"/>
</dbReference>
<evidence type="ECO:0000313" key="2">
    <source>
        <dbReference type="EMBL" id="JAC29085.1"/>
    </source>
</evidence>
<dbReference type="Gene3D" id="1.20.1250.20">
    <property type="entry name" value="MFS general substrate transporter like domains"/>
    <property type="match status" value="1"/>
</dbReference>
<accession>A0A023G857</accession>
<keyword evidence="1" id="KW-0472">Membrane</keyword>
<dbReference type="GO" id="GO:0008028">
    <property type="term" value="F:monocarboxylic acid transmembrane transporter activity"/>
    <property type="evidence" value="ECO:0007669"/>
    <property type="project" value="TreeGrafter"/>
</dbReference>
<keyword evidence="1" id="KW-1133">Transmembrane helix</keyword>
<dbReference type="InterPro" id="IPR011701">
    <property type="entry name" value="MFS"/>
</dbReference>
<proteinExistence type="evidence at transcript level"/>
<dbReference type="PANTHER" id="PTHR11360:SF303">
    <property type="entry name" value="MAJOR FACILITATOR SUPERFAMILY (MFS) PROFILE DOMAIN-CONTAINING PROTEIN"/>
    <property type="match status" value="1"/>
</dbReference>
<name>A0A023G857_AMBTT</name>
<feature type="transmembrane region" description="Helical" evidence="1">
    <location>
        <begin position="18"/>
        <end position="37"/>
    </location>
</feature>
<feature type="transmembrane region" description="Helical" evidence="1">
    <location>
        <begin position="125"/>
        <end position="147"/>
    </location>
</feature>
<dbReference type="InterPro" id="IPR036259">
    <property type="entry name" value="MFS_trans_sf"/>
</dbReference>
<dbReference type="Pfam" id="PF07690">
    <property type="entry name" value="MFS_1"/>
    <property type="match status" value="1"/>
</dbReference>
<dbReference type="PANTHER" id="PTHR11360">
    <property type="entry name" value="MONOCARBOXYLATE TRANSPORTER"/>
    <property type="match status" value="1"/>
</dbReference>
<feature type="transmembrane region" description="Helical" evidence="1">
    <location>
        <begin position="172"/>
        <end position="194"/>
    </location>
</feature>
<dbReference type="AlphaFoldDB" id="A0A023G857"/>
<protein>
    <submittedName>
        <fullName evidence="2">Putative monocarboxylate transporter</fullName>
    </submittedName>
</protein>
<organism evidence="2">
    <name type="scientific">Amblyomma triste</name>
    <name type="common">Neotropical tick</name>
    <dbReference type="NCBI Taxonomy" id="251400"/>
    <lineage>
        <taxon>Eukaryota</taxon>
        <taxon>Metazoa</taxon>
        <taxon>Ecdysozoa</taxon>
        <taxon>Arthropoda</taxon>
        <taxon>Chelicerata</taxon>
        <taxon>Arachnida</taxon>
        <taxon>Acari</taxon>
        <taxon>Parasitiformes</taxon>
        <taxon>Ixodida</taxon>
        <taxon>Ixodoidea</taxon>
        <taxon>Ixodidae</taxon>
        <taxon>Amblyomminae</taxon>
        <taxon>Amblyomma</taxon>
    </lineage>
</organism>
<evidence type="ECO:0000256" key="1">
    <source>
        <dbReference type="SAM" id="Phobius"/>
    </source>
</evidence>
<feature type="non-terminal residue" evidence="2">
    <location>
        <position position="1"/>
    </location>
</feature>
<sequence length="337" mass="36761">TSGAIYILLFFDKYRSTATSLMFGAWGVSAVISQYVLSRLVDRYALDGAMLIFGGVLMNSVPVVMLAKNPSTIGVLTREIKPSHNGCGATTSDATVKESLTLEQATVFPDEEKCNTREGATLKQALALFIAPAFYVLLITIVAGDYICTEVTKTVVDYGIDKGMALSTSKQLITYFSVGQLIGRIALPLMADLLPIFRHPLYAFNFLAQSVGLMAIPHVSSFPVVAAVSLLVGMSQGYILCMKYVLVASYLGVRRTAACFGFTGVIMIPVSALGPLTVGLFRDARGSYDNFYRMLGGISFACFAIFLGFHFWKVSQKKVDDSKPHSKEQRLTRRDKQ</sequence>
<dbReference type="SUPFAM" id="SSF103473">
    <property type="entry name" value="MFS general substrate transporter"/>
    <property type="match status" value="1"/>
</dbReference>
<keyword evidence="1" id="KW-0812">Transmembrane</keyword>
<feature type="transmembrane region" description="Helical" evidence="1">
    <location>
        <begin position="291"/>
        <end position="312"/>
    </location>
</feature>
<feature type="transmembrane region" description="Helical" evidence="1">
    <location>
        <begin position="49"/>
        <end position="67"/>
    </location>
</feature>
<dbReference type="InterPro" id="IPR050327">
    <property type="entry name" value="Proton-linked_MCT"/>
</dbReference>
<reference evidence="2" key="1">
    <citation type="submission" date="2014-03" db="EMBL/GenBank/DDBJ databases">
        <title>The sialotranscriptome of Amblyomma triste, Amblyomma parvum and Amblyomma cajennense ticks, uncovered by 454-based RNA-seq.</title>
        <authorList>
            <person name="Garcia G.R."/>
            <person name="Gardinassi L.G."/>
            <person name="Ribeiro J.M."/>
            <person name="Anatriello E."/>
            <person name="Ferreira B.R."/>
            <person name="Moreira H.N."/>
            <person name="Mafra C."/>
            <person name="Olegario M.M."/>
            <person name="Szabo P.J."/>
            <person name="Miranda-Santos I.K."/>
            <person name="Maruyama S.R."/>
        </authorList>
    </citation>
    <scope>NUCLEOTIDE SEQUENCE</scope>
    <source>
        <strain evidence="2">Mato Grasso do Sul</strain>
        <tissue evidence="2">Salivary glands</tissue>
    </source>
</reference>
<feature type="transmembrane region" description="Helical" evidence="1">
    <location>
        <begin position="258"/>
        <end position="279"/>
    </location>
</feature>